<protein>
    <submittedName>
        <fullName evidence="1">Uncharacterized protein</fullName>
    </submittedName>
</protein>
<dbReference type="Proteomes" id="UP000005272">
    <property type="component" value="Unassembled WGS sequence"/>
</dbReference>
<gene>
    <name evidence="1" type="ORF">ECDEC2D_1071</name>
</gene>
<evidence type="ECO:0000313" key="2">
    <source>
        <dbReference type="Proteomes" id="UP000005272"/>
    </source>
</evidence>
<comment type="caution">
    <text evidence="1">The sequence shown here is derived from an EMBL/GenBank/DDBJ whole genome shotgun (WGS) entry which is preliminary data.</text>
</comment>
<sequence length="51" mass="5857">MHGYAHIRILFFSSSNVFAKHQGIVKAKHRFLVQHARYSLTGAFIHHLIGL</sequence>
<dbReference type="EMBL" id="AIFC01000014">
    <property type="protein sequence ID" value="EHU47456.1"/>
    <property type="molecule type" value="Genomic_DNA"/>
</dbReference>
<proteinExistence type="predicted"/>
<name>A0A828UD39_ECOLX</name>
<organism evidence="1 2">
    <name type="scientific">Escherichia coli DEC2D</name>
    <dbReference type="NCBI Taxonomy" id="868141"/>
    <lineage>
        <taxon>Bacteria</taxon>
        <taxon>Pseudomonadati</taxon>
        <taxon>Pseudomonadota</taxon>
        <taxon>Gammaproteobacteria</taxon>
        <taxon>Enterobacterales</taxon>
        <taxon>Enterobacteriaceae</taxon>
        <taxon>Escherichia</taxon>
    </lineage>
</organism>
<evidence type="ECO:0000313" key="1">
    <source>
        <dbReference type="EMBL" id="EHU47456.1"/>
    </source>
</evidence>
<accession>A0A828UD39</accession>
<dbReference type="AlphaFoldDB" id="A0A828UD39"/>
<reference evidence="1 2" key="1">
    <citation type="journal article" date="2012" name="J. Bacteriol.">
        <title>Draft Genome Sequences of the Diarrheagenic Escherichia coli Collection.</title>
        <authorList>
            <person name="Hazen T.H."/>
            <person name="Sahl J.W."/>
            <person name="Redman J.C."/>
            <person name="Morris C.R."/>
            <person name="Daugherty S.C."/>
            <person name="Chibucos M.C."/>
            <person name="Sengamalay N.A."/>
            <person name="Fraser-Liggett C.M."/>
            <person name="Steinsland H."/>
            <person name="Whittam T.S."/>
            <person name="Whittam B."/>
            <person name="Manning S.D."/>
            <person name="Rasko D.A."/>
        </authorList>
    </citation>
    <scope>NUCLEOTIDE SEQUENCE [LARGE SCALE GENOMIC DNA]</scope>
    <source>
        <strain evidence="1 2">DEC2D</strain>
    </source>
</reference>